<evidence type="ECO:0000259" key="5">
    <source>
        <dbReference type="Pfam" id="PF21162"/>
    </source>
</evidence>
<name>A0A3B1C0R7_9ZZZZ</name>
<dbReference type="SUPFAM" id="SSF51905">
    <property type="entry name" value="FAD/NAD(P)-binding domain"/>
    <property type="match status" value="1"/>
</dbReference>
<dbReference type="Gene3D" id="3.30.9.90">
    <property type="match status" value="1"/>
</dbReference>
<sequence>MTDKIEYDVLLVGAGPANLTLAHRLVDLADKPIRIAILDKAKDVGGHLLSGAASNPRVLKKLFPDWDKGEIPIQGICTESYLSVIGKRRWENVPSMLVPSYFKKEGYAILNISDLAAGMITKITEKAEAKDGVIVDVYPGFPAQEIVYDGDRVAGVKVDNTGGELADICYAKVTVFGDKGFVSRDLVSRFNLRKNPQVYSVGVKEVWETAKSYEGKIWHTLGYPLSPGHLGGGFIYGCKDNKLIIGMVMGLDSPNPNIRPPQVLQDMKKHPYVQGMIRGGSLVKYGAAILPEGGLYSMLEKFAVDGAMIVGDALGTMDVKRFSGVDKAMQSGYVAGEVVWEAYKKNDFSASALADYQKKLMSGWVGAELNDTRYFRKAFDDYPYILNTFIPRLTKQIDSGKSVVFSGLQSGLADPFGSLRLLGARKMIENPSGNKPVVYKEDRKHINASYKESKQEPEVFDPATIYSTADVVFYAHTHYEEDNKHIEEFDAKVCVRCIKQFDDAGKDTPCVGDCTAEVHQTLGHHNDG</sequence>
<protein>
    <submittedName>
        <fullName evidence="6">Electron transfer flavoprotein-ubiquinone oxidoreductase</fullName>
        <ecNumber evidence="6">1.5.5.1</ecNumber>
    </submittedName>
</protein>
<dbReference type="PANTHER" id="PTHR10617:SF107">
    <property type="entry name" value="ELECTRON TRANSFER FLAVOPROTEIN-UBIQUINONE OXIDOREDUCTASE, MITOCHONDRIAL"/>
    <property type="match status" value="1"/>
</dbReference>
<dbReference type="InterPro" id="IPR036188">
    <property type="entry name" value="FAD/NAD-bd_sf"/>
</dbReference>
<accession>A0A3B1C0R7</accession>
<dbReference type="EC" id="1.5.5.1" evidence="6"/>
<comment type="cofactor">
    <cofactor evidence="1">
        <name>FAD</name>
        <dbReference type="ChEBI" id="CHEBI:57692"/>
    </cofactor>
</comment>
<dbReference type="InterPro" id="IPR049398">
    <property type="entry name" value="ETF-QO/FixC_UQ-bd"/>
</dbReference>
<gene>
    <name evidence="6" type="ORF">MNBD_NITROSPINAE04-1974</name>
</gene>
<reference evidence="6" key="1">
    <citation type="submission" date="2018-06" db="EMBL/GenBank/DDBJ databases">
        <authorList>
            <person name="Zhirakovskaya E."/>
        </authorList>
    </citation>
    <scope>NUCLEOTIDE SEQUENCE</scope>
</reference>
<keyword evidence="6" id="KW-0830">Ubiquinone</keyword>
<keyword evidence="4 6" id="KW-0560">Oxidoreductase</keyword>
<evidence type="ECO:0000256" key="1">
    <source>
        <dbReference type="ARBA" id="ARBA00001974"/>
    </source>
</evidence>
<proteinExistence type="predicted"/>
<evidence type="ECO:0000256" key="2">
    <source>
        <dbReference type="ARBA" id="ARBA00022630"/>
    </source>
</evidence>
<evidence type="ECO:0000313" key="6">
    <source>
        <dbReference type="EMBL" id="VAX24166.1"/>
    </source>
</evidence>
<evidence type="ECO:0000256" key="3">
    <source>
        <dbReference type="ARBA" id="ARBA00022827"/>
    </source>
</evidence>
<feature type="domain" description="ETF-QO/FixC ubiquinone-binding" evidence="5">
    <location>
        <begin position="199"/>
        <end position="288"/>
    </location>
</feature>
<keyword evidence="3" id="KW-0274">FAD</keyword>
<dbReference type="EMBL" id="UOGA01000264">
    <property type="protein sequence ID" value="VAX24166.1"/>
    <property type="molecule type" value="Genomic_DNA"/>
</dbReference>
<feature type="non-terminal residue" evidence="6">
    <location>
        <position position="528"/>
    </location>
</feature>
<dbReference type="GO" id="GO:0004174">
    <property type="term" value="F:electron-transferring-flavoprotein dehydrogenase activity"/>
    <property type="evidence" value="ECO:0007669"/>
    <property type="project" value="UniProtKB-EC"/>
</dbReference>
<keyword evidence="2" id="KW-0285">Flavoprotein</keyword>
<dbReference type="InterPro" id="IPR040156">
    <property type="entry name" value="ETF-QO"/>
</dbReference>
<dbReference type="Pfam" id="PF21162">
    <property type="entry name" value="ETFQO_UQ-bd"/>
    <property type="match status" value="1"/>
</dbReference>
<evidence type="ECO:0000256" key="4">
    <source>
        <dbReference type="ARBA" id="ARBA00023002"/>
    </source>
</evidence>
<dbReference type="Gene3D" id="3.50.50.60">
    <property type="entry name" value="FAD/NAD(P)-binding domain"/>
    <property type="match status" value="1"/>
</dbReference>
<dbReference type="AlphaFoldDB" id="A0A3B1C0R7"/>
<organism evidence="6">
    <name type="scientific">hydrothermal vent metagenome</name>
    <dbReference type="NCBI Taxonomy" id="652676"/>
    <lineage>
        <taxon>unclassified sequences</taxon>
        <taxon>metagenomes</taxon>
        <taxon>ecological metagenomes</taxon>
    </lineage>
</organism>
<dbReference type="PANTHER" id="PTHR10617">
    <property type="entry name" value="ELECTRON TRANSFER FLAVOPROTEIN-UBIQUINONE OXIDOREDUCTASE"/>
    <property type="match status" value="1"/>
</dbReference>
<dbReference type="SUPFAM" id="SSF54373">
    <property type="entry name" value="FAD-linked reductases, C-terminal domain"/>
    <property type="match status" value="1"/>
</dbReference>